<accession>A0A1C5J3U7</accession>
<dbReference type="Proteomes" id="UP000199408">
    <property type="component" value="Unassembled WGS sequence"/>
</dbReference>
<reference evidence="2" key="1">
    <citation type="submission" date="2016-06" db="EMBL/GenBank/DDBJ databases">
        <authorList>
            <person name="Varghese N."/>
        </authorList>
    </citation>
    <scope>NUCLEOTIDE SEQUENCE [LARGE SCALE GENOMIC DNA]</scope>
    <source>
        <strain evidence="2">DSM 43171</strain>
    </source>
</reference>
<dbReference type="AlphaFoldDB" id="A0A1C5J3U7"/>
<dbReference type="RefSeq" id="WP_170839530.1">
    <property type="nucleotide sequence ID" value="NZ_FMDN01000021.1"/>
</dbReference>
<proteinExistence type="predicted"/>
<organism evidence="1 2">
    <name type="scientific">Micromonospora halophytica</name>
    <dbReference type="NCBI Taxonomy" id="47864"/>
    <lineage>
        <taxon>Bacteria</taxon>
        <taxon>Bacillati</taxon>
        <taxon>Actinomycetota</taxon>
        <taxon>Actinomycetes</taxon>
        <taxon>Micromonosporales</taxon>
        <taxon>Micromonosporaceae</taxon>
        <taxon>Micromonospora</taxon>
    </lineage>
</organism>
<dbReference type="EMBL" id="FMDN01000021">
    <property type="protein sequence ID" value="SCG65143.1"/>
    <property type="molecule type" value="Genomic_DNA"/>
</dbReference>
<gene>
    <name evidence="1" type="ORF">GA0070560_12121</name>
</gene>
<sequence>MASISIGSAGRVSSGGKQLWCPACGNETNWRDITASNQRTHATCGDCGNRISVKN</sequence>
<keyword evidence="2" id="KW-1185">Reference proteome</keyword>
<protein>
    <submittedName>
        <fullName evidence="1">Uncharacterized protein</fullName>
    </submittedName>
</protein>
<evidence type="ECO:0000313" key="1">
    <source>
        <dbReference type="EMBL" id="SCG65143.1"/>
    </source>
</evidence>
<dbReference type="STRING" id="47864.GA0070560_12121"/>
<evidence type="ECO:0000313" key="2">
    <source>
        <dbReference type="Proteomes" id="UP000199408"/>
    </source>
</evidence>
<name>A0A1C5J3U7_9ACTN</name>